<accession>A0A0L0VZU0</accession>
<evidence type="ECO:0000313" key="2">
    <source>
        <dbReference type="Proteomes" id="UP000054564"/>
    </source>
</evidence>
<gene>
    <name evidence="1" type="ORF">PSTG_02425</name>
</gene>
<reference evidence="2" key="1">
    <citation type="submission" date="2014-03" db="EMBL/GenBank/DDBJ databases">
        <title>The Genome Sequence of Puccinia striiformis f. sp. tritici PST-78.</title>
        <authorList>
            <consortium name="The Broad Institute Genome Sequencing Platform"/>
            <person name="Cuomo C."/>
            <person name="Hulbert S."/>
            <person name="Chen X."/>
            <person name="Walker B."/>
            <person name="Young S.K."/>
            <person name="Zeng Q."/>
            <person name="Gargeya S."/>
            <person name="Fitzgerald M."/>
            <person name="Haas B."/>
            <person name="Abouelleil A."/>
            <person name="Alvarado L."/>
            <person name="Arachchi H.M."/>
            <person name="Berlin A.M."/>
            <person name="Chapman S.B."/>
            <person name="Goldberg J."/>
            <person name="Griggs A."/>
            <person name="Gujja S."/>
            <person name="Hansen M."/>
            <person name="Howarth C."/>
            <person name="Imamovic A."/>
            <person name="Larimer J."/>
            <person name="McCowan C."/>
            <person name="Montmayeur A."/>
            <person name="Murphy C."/>
            <person name="Neiman D."/>
            <person name="Pearson M."/>
            <person name="Priest M."/>
            <person name="Roberts A."/>
            <person name="Saif S."/>
            <person name="Shea T."/>
            <person name="Sisk P."/>
            <person name="Sykes S."/>
            <person name="Wortman J."/>
            <person name="Nusbaum C."/>
            <person name="Birren B."/>
        </authorList>
    </citation>
    <scope>NUCLEOTIDE SEQUENCE [LARGE SCALE GENOMIC DNA]</scope>
    <source>
        <strain evidence="2">race PST-78</strain>
    </source>
</reference>
<comment type="caution">
    <text evidence="1">The sequence shown here is derived from an EMBL/GenBank/DDBJ whole genome shotgun (WGS) entry which is preliminary data.</text>
</comment>
<organism evidence="1 2">
    <name type="scientific">Puccinia striiformis f. sp. tritici PST-78</name>
    <dbReference type="NCBI Taxonomy" id="1165861"/>
    <lineage>
        <taxon>Eukaryota</taxon>
        <taxon>Fungi</taxon>
        <taxon>Dikarya</taxon>
        <taxon>Basidiomycota</taxon>
        <taxon>Pucciniomycotina</taxon>
        <taxon>Pucciniomycetes</taxon>
        <taxon>Pucciniales</taxon>
        <taxon>Pucciniaceae</taxon>
        <taxon>Puccinia</taxon>
    </lineage>
</organism>
<sequence length="271" mass="31238">MTTNHSSISAMMYAIERLRMRGWQPVRRPQKNNWCGEVSGPTSDLERKDAGRCLDPTQVVDCDPDPIEGLSKPWWTQNLNAGPEELEPRLILNCGAVKLELERGEHSNPLEYQTQSQDLARPHASLKLAYYRRKLLVELNLVPGKNGGGVGDKFILDMFGWAAQGLYDISSSFMPNRKHFTLQTLWMLDRLLAWNHEGKLWIPVQMSWIKGLSQEYYQIHFATLFRQFWDAPITPMEQDHLVRQVVDFSKAQTEGFISAYIESVGSREIEW</sequence>
<protein>
    <submittedName>
        <fullName evidence="1">Uncharacterized protein</fullName>
    </submittedName>
</protein>
<keyword evidence="2" id="KW-1185">Reference proteome</keyword>
<dbReference type="AlphaFoldDB" id="A0A0L0VZU0"/>
<dbReference type="Proteomes" id="UP000054564">
    <property type="component" value="Unassembled WGS sequence"/>
</dbReference>
<name>A0A0L0VZU0_9BASI</name>
<evidence type="ECO:0000313" key="1">
    <source>
        <dbReference type="EMBL" id="KNF04515.1"/>
    </source>
</evidence>
<dbReference type="EMBL" id="AJIL01000012">
    <property type="protein sequence ID" value="KNF04515.1"/>
    <property type="molecule type" value="Genomic_DNA"/>
</dbReference>
<proteinExistence type="predicted"/>